<organism evidence="3 4">
    <name type="scientific">Aphis craccivora</name>
    <name type="common">Cowpea aphid</name>
    <dbReference type="NCBI Taxonomy" id="307492"/>
    <lineage>
        <taxon>Eukaryota</taxon>
        <taxon>Metazoa</taxon>
        <taxon>Ecdysozoa</taxon>
        <taxon>Arthropoda</taxon>
        <taxon>Hexapoda</taxon>
        <taxon>Insecta</taxon>
        <taxon>Pterygota</taxon>
        <taxon>Neoptera</taxon>
        <taxon>Paraneoptera</taxon>
        <taxon>Hemiptera</taxon>
        <taxon>Sternorrhyncha</taxon>
        <taxon>Aphidomorpha</taxon>
        <taxon>Aphidoidea</taxon>
        <taxon>Aphididae</taxon>
        <taxon>Aphidini</taxon>
        <taxon>Aphis</taxon>
        <taxon>Aphis</taxon>
    </lineage>
</organism>
<evidence type="ECO:0000313" key="4">
    <source>
        <dbReference type="Proteomes" id="UP000478052"/>
    </source>
</evidence>
<accession>A0A6G0XZL1</accession>
<dbReference type="Pfam" id="PF05699">
    <property type="entry name" value="Dimer_Tnp_hAT"/>
    <property type="match status" value="1"/>
</dbReference>
<keyword evidence="4" id="KW-1185">Reference proteome</keyword>
<evidence type="ECO:0000313" key="3">
    <source>
        <dbReference type="EMBL" id="KAF0746288.1"/>
    </source>
</evidence>
<feature type="transmembrane region" description="Helical" evidence="1">
    <location>
        <begin position="15"/>
        <end position="34"/>
    </location>
</feature>
<dbReference type="AlphaFoldDB" id="A0A6G0XZL1"/>
<dbReference type="EMBL" id="VUJU01007271">
    <property type="protein sequence ID" value="KAF0746288.1"/>
    <property type="molecule type" value="Genomic_DNA"/>
</dbReference>
<protein>
    <recommendedName>
        <fullName evidence="2">HAT C-terminal dimerisation domain-containing protein</fullName>
    </recommendedName>
</protein>
<comment type="caution">
    <text evidence="3">The sequence shown here is derived from an EMBL/GenBank/DDBJ whole genome shotgun (WGS) entry which is preliminary data.</text>
</comment>
<gene>
    <name evidence="3" type="ORF">FWK35_00035590</name>
</gene>
<dbReference type="GO" id="GO:0046983">
    <property type="term" value="F:protein dimerization activity"/>
    <property type="evidence" value="ECO:0007669"/>
    <property type="project" value="InterPro"/>
</dbReference>
<evidence type="ECO:0000256" key="1">
    <source>
        <dbReference type="SAM" id="Phobius"/>
    </source>
</evidence>
<dbReference type="InterPro" id="IPR008906">
    <property type="entry name" value="HATC_C_dom"/>
</dbReference>
<feature type="non-terminal residue" evidence="3">
    <location>
        <position position="79"/>
    </location>
</feature>
<evidence type="ECO:0000259" key="2">
    <source>
        <dbReference type="Pfam" id="PF05699"/>
    </source>
</evidence>
<feature type="domain" description="HAT C-terminal dimerisation" evidence="2">
    <location>
        <begin position="7"/>
        <end position="56"/>
    </location>
</feature>
<keyword evidence="1" id="KW-1133">Transmembrane helix</keyword>
<dbReference type="Proteomes" id="UP000478052">
    <property type="component" value="Unassembled WGS sequence"/>
</dbReference>
<reference evidence="3 4" key="1">
    <citation type="submission" date="2019-08" db="EMBL/GenBank/DDBJ databases">
        <title>Whole genome of Aphis craccivora.</title>
        <authorList>
            <person name="Voronova N.V."/>
            <person name="Shulinski R.S."/>
            <person name="Bandarenka Y.V."/>
            <person name="Zhorov D.G."/>
            <person name="Warner D."/>
        </authorList>
    </citation>
    <scope>NUCLEOTIDE SEQUENCE [LARGE SCALE GENOMIC DNA]</scope>
    <source>
        <strain evidence="3">180601</strain>
        <tissue evidence="3">Whole Body</tissue>
    </source>
</reference>
<feature type="non-terminal residue" evidence="3">
    <location>
        <position position="1"/>
    </location>
</feature>
<keyword evidence="1" id="KW-0472">Membrane</keyword>
<name>A0A6G0XZL1_APHCR</name>
<sequence>KKLAISSAYSLLTLAYKYLLTFPVTQVSFERFFFTLKYLKKRLRNSMTNDNLEAFIGHAKHCKIKNLKFQMIGGKNIIH</sequence>
<keyword evidence="1" id="KW-0812">Transmembrane</keyword>
<proteinExistence type="predicted"/>